<protein>
    <recommendedName>
        <fullName evidence="1">4Fe-4S ferredoxin-type domain-containing protein</fullName>
    </recommendedName>
</protein>
<dbReference type="EMBL" id="LAZR01005134">
    <property type="protein sequence ID" value="KKN02569.1"/>
    <property type="molecule type" value="Genomic_DNA"/>
</dbReference>
<accession>A0A0F9MA12</accession>
<dbReference type="Gene3D" id="3.30.70.20">
    <property type="match status" value="1"/>
</dbReference>
<evidence type="ECO:0000259" key="1">
    <source>
        <dbReference type="PROSITE" id="PS51379"/>
    </source>
</evidence>
<gene>
    <name evidence="2" type="ORF">LCGC14_1116370</name>
</gene>
<dbReference type="InterPro" id="IPR017896">
    <property type="entry name" value="4Fe4S_Fe-S-bd"/>
</dbReference>
<evidence type="ECO:0000313" key="2">
    <source>
        <dbReference type="EMBL" id="KKN02569.1"/>
    </source>
</evidence>
<dbReference type="AlphaFoldDB" id="A0A0F9MA12"/>
<name>A0A0F9MA12_9ZZZZ</name>
<dbReference type="PROSITE" id="PS51379">
    <property type="entry name" value="4FE4S_FER_2"/>
    <property type="match status" value="1"/>
</dbReference>
<proteinExistence type="predicted"/>
<sequence>MVTIRPEITYDKEKCGDPTVCLKCIRTCPYSVLAYRPQELPEPPNPPEEWVVVSTCRVMCPYPSCKMCIEACPNDALNISIPIS</sequence>
<organism evidence="2">
    <name type="scientific">marine sediment metagenome</name>
    <dbReference type="NCBI Taxonomy" id="412755"/>
    <lineage>
        <taxon>unclassified sequences</taxon>
        <taxon>metagenomes</taxon>
        <taxon>ecological metagenomes</taxon>
    </lineage>
</organism>
<reference evidence="2" key="1">
    <citation type="journal article" date="2015" name="Nature">
        <title>Complex archaea that bridge the gap between prokaryotes and eukaryotes.</title>
        <authorList>
            <person name="Spang A."/>
            <person name="Saw J.H."/>
            <person name="Jorgensen S.L."/>
            <person name="Zaremba-Niedzwiedzka K."/>
            <person name="Martijn J."/>
            <person name="Lind A.E."/>
            <person name="van Eijk R."/>
            <person name="Schleper C."/>
            <person name="Guy L."/>
            <person name="Ettema T.J."/>
        </authorList>
    </citation>
    <scope>NUCLEOTIDE SEQUENCE</scope>
</reference>
<dbReference type="SUPFAM" id="SSF54862">
    <property type="entry name" value="4Fe-4S ferredoxins"/>
    <property type="match status" value="1"/>
</dbReference>
<feature type="domain" description="4Fe-4S ferredoxin-type" evidence="1">
    <location>
        <begin position="6"/>
        <end position="38"/>
    </location>
</feature>
<comment type="caution">
    <text evidence="2">The sequence shown here is derived from an EMBL/GenBank/DDBJ whole genome shotgun (WGS) entry which is preliminary data.</text>
</comment>